<proteinExistence type="predicted"/>
<keyword evidence="2" id="KW-1185">Reference proteome</keyword>
<feature type="signal peptide" evidence="1">
    <location>
        <begin position="1"/>
        <end position="21"/>
    </location>
</feature>
<reference evidence="3" key="1">
    <citation type="submission" date="2025-08" db="UniProtKB">
        <authorList>
            <consortium name="RefSeq"/>
        </authorList>
    </citation>
    <scope>IDENTIFICATION</scope>
    <source>
        <tissue evidence="3">Total insect</tissue>
    </source>
</reference>
<keyword evidence="1" id="KW-0732">Signal</keyword>
<gene>
    <name evidence="3" type="primary">LOC117648586</name>
</gene>
<evidence type="ECO:0000313" key="3">
    <source>
        <dbReference type="RefSeq" id="XP_034247045.1"/>
    </source>
</evidence>
<dbReference type="AlphaFoldDB" id="A0A6P8Z912"/>
<dbReference type="InParanoid" id="A0A6P8Z912"/>
<evidence type="ECO:0000256" key="1">
    <source>
        <dbReference type="SAM" id="SignalP"/>
    </source>
</evidence>
<dbReference type="Proteomes" id="UP000515158">
    <property type="component" value="Unplaced"/>
</dbReference>
<dbReference type="RefSeq" id="XP_034247045.1">
    <property type="nucleotide sequence ID" value="XM_034391154.1"/>
</dbReference>
<dbReference type="KEGG" id="tpal:117648586"/>
<protein>
    <submittedName>
        <fullName evidence="3">Uncharacterized protein LOC117648586</fullName>
    </submittedName>
</protein>
<organism evidence="3">
    <name type="scientific">Thrips palmi</name>
    <name type="common">Melon thrips</name>
    <dbReference type="NCBI Taxonomy" id="161013"/>
    <lineage>
        <taxon>Eukaryota</taxon>
        <taxon>Metazoa</taxon>
        <taxon>Ecdysozoa</taxon>
        <taxon>Arthropoda</taxon>
        <taxon>Hexapoda</taxon>
        <taxon>Insecta</taxon>
        <taxon>Pterygota</taxon>
        <taxon>Neoptera</taxon>
        <taxon>Paraneoptera</taxon>
        <taxon>Thysanoptera</taxon>
        <taxon>Terebrantia</taxon>
        <taxon>Thripoidea</taxon>
        <taxon>Thripidae</taxon>
        <taxon>Thrips</taxon>
    </lineage>
</organism>
<name>A0A6P8Z912_THRPL</name>
<sequence length="202" mass="22468">MSLLSLLVGVLLLNGVGQVTSKAIHSFAGPYIAFVHTVFPCPSLRLAEVSVRASHFNPLKPFDKQTVQGYARSSYNVTDNFLTKVTMAVRSNNQWKENAFVFTFPNSGCTAIRDHLPDLFRVIAKHSGASMNKKDPCLIPGGSYKFKNESVSWTAPHFPVMPYGRYKFHMAAYFMNLTKAEAEPRFCVSCDCEIVPKPIADP</sequence>
<dbReference type="GeneID" id="117648586"/>
<accession>A0A6P8Z912</accession>
<feature type="chain" id="PRO_5028266607" evidence="1">
    <location>
        <begin position="22"/>
        <end position="202"/>
    </location>
</feature>
<evidence type="ECO:0000313" key="2">
    <source>
        <dbReference type="Proteomes" id="UP000515158"/>
    </source>
</evidence>